<keyword evidence="1" id="KW-0472">Membrane</keyword>
<protein>
    <submittedName>
        <fullName evidence="3">CNNM transmembrane domain-containing protein</fullName>
    </submittedName>
</protein>
<evidence type="ECO:0000256" key="1">
    <source>
        <dbReference type="SAM" id="Phobius"/>
    </source>
</evidence>
<feature type="transmembrane region" description="Helical" evidence="1">
    <location>
        <begin position="77"/>
        <end position="99"/>
    </location>
</feature>
<dbReference type="AlphaFoldDB" id="A0A0M3HRG4"/>
<dbReference type="Proteomes" id="UP000036681">
    <property type="component" value="Unplaced"/>
</dbReference>
<keyword evidence="1" id="KW-0812">Transmembrane</keyword>
<keyword evidence="2" id="KW-1185">Reference proteome</keyword>
<dbReference type="WBParaSite" id="ALUE_0000489401-mRNA-1">
    <property type="protein sequence ID" value="ALUE_0000489401-mRNA-1"/>
    <property type="gene ID" value="ALUE_0000489401"/>
</dbReference>
<sequence>MMCAIDAAFRIFMCRRTVLAYGEVVVGTSKLPFADELSKHVEQIKVADKSSLLISLVISNKRGAEIKKVAFYKTGSVLIAAVHLLCAITGLVAVVNSLIVDENMDYALCFIGIIALGGSIAVSIAVIIGIRLEKKVLVTVYLSAQVN</sequence>
<evidence type="ECO:0000313" key="2">
    <source>
        <dbReference type="Proteomes" id="UP000036681"/>
    </source>
</evidence>
<reference evidence="3" key="1">
    <citation type="submission" date="2017-02" db="UniProtKB">
        <authorList>
            <consortium name="WormBaseParasite"/>
        </authorList>
    </citation>
    <scope>IDENTIFICATION</scope>
</reference>
<accession>A0A0M3HRG4</accession>
<evidence type="ECO:0000313" key="3">
    <source>
        <dbReference type="WBParaSite" id="ALUE_0000489401-mRNA-1"/>
    </source>
</evidence>
<proteinExistence type="predicted"/>
<keyword evidence="1" id="KW-1133">Transmembrane helix</keyword>
<organism evidence="2 3">
    <name type="scientific">Ascaris lumbricoides</name>
    <name type="common">Giant roundworm</name>
    <dbReference type="NCBI Taxonomy" id="6252"/>
    <lineage>
        <taxon>Eukaryota</taxon>
        <taxon>Metazoa</taxon>
        <taxon>Ecdysozoa</taxon>
        <taxon>Nematoda</taxon>
        <taxon>Chromadorea</taxon>
        <taxon>Rhabditida</taxon>
        <taxon>Spirurina</taxon>
        <taxon>Ascaridomorpha</taxon>
        <taxon>Ascaridoidea</taxon>
        <taxon>Ascarididae</taxon>
        <taxon>Ascaris</taxon>
    </lineage>
</organism>
<feature type="transmembrane region" description="Helical" evidence="1">
    <location>
        <begin position="105"/>
        <end position="128"/>
    </location>
</feature>
<name>A0A0M3HRG4_ASCLU</name>